<dbReference type="Proteomes" id="UP001595793">
    <property type="component" value="Unassembled WGS sequence"/>
</dbReference>
<dbReference type="RefSeq" id="WP_290235970.1">
    <property type="nucleotide sequence ID" value="NZ_JAUFPZ010000002.1"/>
</dbReference>
<dbReference type="EMBL" id="JBHSAS010000006">
    <property type="protein sequence ID" value="MFC4026604.1"/>
    <property type="molecule type" value="Genomic_DNA"/>
</dbReference>
<reference evidence="2" key="1">
    <citation type="journal article" date="2019" name="Int. J. Syst. Evol. Microbiol.">
        <title>The Global Catalogue of Microorganisms (GCM) 10K type strain sequencing project: providing services to taxonomists for standard genome sequencing and annotation.</title>
        <authorList>
            <consortium name="The Broad Institute Genomics Platform"/>
            <consortium name="The Broad Institute Genome Sequencing Center for Infectious Disease"/>
            <person name="Wu L."/>
            <person name="Ma J."/>
        </authorList>
    </citation>
    <scope>NUCLEOTIDE SEQUENCE [LARGE SCALE GENOMIC DNA]</scope>
    <source>
        <strain evidence="2">CECT 9128</strain>
    </source>
</reference>
<protein>
    <recommendedName>
        <fullName evidence="3">DUF4136 domain-containing protein</fullName>
    </recommendedName>
</protein>
<dbReference type="PROSITE" id="PS51257">
    <property type="entry name" value="PROKAR_LIPOPROTEIN"/>
    <property type="match status" value="1"/>
</dbReference>
<evidence type="ECO:0000313" key="1">
    <source>
        <dbReference type="EMBL" id="MFC4026604.1"/>
    </source>
</evidence>
<accession>A0ABV8H758</accession>
<evidence type="ECO:0008006" key="3">
    <source>
        <dbReference type="Google" id="ProtNLM"/>
    </source>
</evidence>
<proteinExistence type="predicted"/>
<name>A0ABV8H758_9FLAO</name>
<sequence>MKLKFVILAGVFLVLSCRVTTHSVPDIEGSRIVEDNQGLTNYLFQTKLQRPTVKTWFKQYLNLEREDDLVRSKVILFPELEKEFLITVEVKDDREVYTDIPVAETFFNNILGHDDESDIDNDDNTGLIKFFVNIQVSDIDGVDHIATSSLYSSRIRSYLEQLEYDFFEYQKNFKALP</sequence>
<gene>
    <name evidence="1" type="ORF">ACFOS1_04255</name>
</gene>
<comment type="caution">
    <text evidence="1">The sequence shown here is derived from an EMBL/GenBank/DDBJ whole genome shotgun (WGS) entry which is preliminary data.</text>
</comment>
<organism evidence="1 2">
    <name type="scientific">Zunongwangia endophytica</name>
    <dbReference type="NCBI Taxonomy" id="1808945"/>
    <lineage>
        <taxon>Bacteria</taxon>
        <taxon>Pseudomonadati</taxon>
        <taxon>Bacteroidota</taxon>
        <taxon>Flavobacteriia</taxon>
        <taxon>Flavobacteriales</taxon>
        <taxon>Flavobacteriaceae</taxon>
        <taxon>Zunongwangia</taxon>
    </lineage>
</organism>
<keyword evidence="2" id="KW-1185">Reference proteome</keyword>
<evidence type="ECO:0000313" key="2">
    <source>
        <dbReference type="Proteomes" id="UP001595793"/>
    </source>
</evidence>